<feature type="compositionally biased region" description="Low complexity" evidence="1">
    <location>
        <begin position="104"/>
        <end position="114"/>
    </location>
</feature>
<feature type="compositionally biased region" description="Low complexity" evidence="1">
    <location>
        <begin position="38"/>
        <end position="51"/>
    </location>
</feature>
<keyword evidence="2" id="KW-0812">Transmembrane</keyword>
<proteinExistence type="predicted"/>
<dbReference type="EMBL" id="CP002801">
    <property type="protein sequence ID" value="AEH08815.1"/>
    <property type="molecule type" value="Genomic_DNA"/>
</dbReference>
<keyword evidence="2" id="KW-1133">Transmembrane helix</keyword>
<organism evidence="3 4">
    <name type="scientific">Candidatus Protofrankia datiscae</name>
    <dbReference type="NCBI Taxonomy" id="2716812"/>
    <lineage>
        <taxon>Bacteria</taxon>
        <taxon>Bacillati</taxon>
        <taxon>Actinomycetota</taxon>
        <taxon>Actinomycetes</taxon>
        <taxon>Frankiales</taxon>
        <taxon>Frankiaceae</taxon>
        <taxon>Protofrankia</taxon>
    </lineage>
</organism>
<evidence type="ECO:0008006" key="5">
    <source>
        <dbReference type="Google" id="ProtNLM"/>
    </source>
</evidence>
<dbReference type="InterPro" id="IPR021373">
    <property type="entry name" value="DUF2993"/>
</dbReference>
<keyword evidence="4" id="KW-1185">Reference proteome</keyword>
<name>F8B2L8_9ACTN</name>
<accession>F8B2L8</accession>
<dbReference type="STRING" id="656024.FsymDg_1335"/>
<evidence type="ECO:0000313" key="4">
    <source>
        <dbReference type="Proteomes" id="UP000001549"/>
    </source>
</evidence>
<reference evidence="3 4" key="1">
    <citation type="submission" date="2011-05" db="EMBL/GenBank/DDBJ databases">
        <title>Complete sequence of chromosome of Frankia symbiont of Datisca glomerata.</title>
        <authorList>
            <consortium name="US DOE Joint Genome Institute"/>
            <person name="Lucas S."/>
            <person name="Han J."/>
            <person name="Lapidus A."/>
            <person name="Cheng J.-F."/>
            <person name="Goodwin L."/>
            <person name="Pitluck S."/>
            <person name="Peters L."/>
            <person name="Mikhailova N."/>
            <person name="Chertkov O."/>
            <person name="Teshima H."/>
            <person name="Han C."/>
            <person name="Tapia R."/>
            <person name="Land M."/>
            <person name="Hauser L."/>
            <person name="Kyrpides N."/>
            <person name="Ivanova N."/>
            <person name="Pagani I."/>
            <person name="Berry A."/>
            <person name="Pawlowski K."/>
            <person name="Persson T."/>
            <person name="Vanden Heuvel B."/>
            <person name="Benson D."/>
            <person name="Woyke T."/>
        </authorList>
    </citation>
    <scope>NUCLEOTIDE SEQUENCE [LARGE SCALE GENOMIC DNA]</scope>
    <source>
        <strain evidence="4">4085684</strain>
    </source>
</reference>
<protein>
    <recommendedName>
        <fullName evidence="5">DUF2993 domain-containing protein</fullName>
    </recommendedName>
</protein>
<dbReference type="Proteomes" id="UP000001549">
    <property type="component" value="Chromosome"/>
</dbReference>
<dbReference type="KEGG" id="fsy:FsymDg_1335"/>
<dbReference type="Pfam" id="PF11209">
    <property type="entry name" value="LmeA"/>
    <property type="match status" value="1"/>
</dbReference>
<dbReference type="HOGENOM" id="CLU_036478_3_0_11"/>
<keyword evidence="2" id="KW-0472">Membrane</keyword>
<dbReference type="eggNOG" id="COG3335">
    <property type="taxonomic scope" value="Bacteria"/>
</dbReference>
<gene>
    <name evidence="3" type="ordered locus">FsymDg_1335</name>
</gene>
<evidence type="ECO:0000313" key="3">
    <source>
        <dbReference type="EMBL" id="AEH08815.1"/>
    </source>
</evidence>
<feature type="compositionally biased region" description="Pro residues" evidence="1">
    <location>
        <begin position="88"/>
        <end position="103"/>
    </location>
</feature>
<feature type="region of interest" description="Disordered" evidence="1">
    <location>
        <begin position="1"/>
        <end position="142"/>
    </location>
</feature>
<dbReference type="AlphaFoldDB" id="F8B2L8"/>
<evidence type="ECO:0000256" key="2">
    <source>
        <dbReference type="SAM" id="Phobius"/>
    </source>
</evidence>
<feature type="transmembrane region" description="Helical" evidence="2">
    <location>
        <begin position="150"/>
        <end position="170"/>
    </location>
</feature>
<feature type="compositionally biased region" description="Gly residues" evidence="1">
    <location>
        <begin position="115"/>
        <end position="126"/>
    </location>
</feature>
<feature type="compositionally biased region" description="Pro residues" evidence="1">
    <location>
        <begin position="72"/>
        <end position="82"/>
    </location>
</feature>
<evidence type="ECO:0000256" key="1">
    <source>
        <dbReference type="SAM" id="MobiDB-lite"/>
    </source>
</evidence>
<sequence>MPGSAIHATILTVSTGHDNDPDVGSDPEESTRRLPPSAAAAGAGAQTQRARVGPVSPPPPADSFRPAAQPGWPGPDAPPGSPAQPGTPAAPIPPTSALPPPEGSPYGSPPYTGAQYGGAQYGGPPYGGQPPLAPTDVTPGPVARRRRRRWPIITLVALIILLVVADRAAVPIAESQMKAKAEASVAQSSTDPGVRPARVTDVSIGGFPFLTQVLFGKYDDLRVTVTDIPTPGPRITEVKARLQGVHVPFWDAIRDQVKDVPVDKVTADVQITYDDLNAYLATQDVKITPVDDGREVRISGEIDTGILGTQELSGTTRFGVQDNTLTLIPTEILGFRLPGVALPGIPLPISNLPFNLQIEKAATGKNGISVTATATNVVLPAAEPTSAS</sequence>